<dbReference type="Proteomes" id="UP000053989">
    <property type="component" value="Unassembled WGS sequence"/>
</dbReference>
<feature type="region of interest" description="Disordered" evidence="1">
    <location>
        <begin position="138"/>
        <end position="206"/>
    </location>
</feature>
<reference evidence="3" key="2">
    <citation type="submission" date="2015-01" db="EMBL/GenBank/DDBJ databases">
        <title>Evolutionary Origins and Diversification of the Mycorrhizal Mutualists.</title>
        <authorList>
            <consortium name="DOE Joint Genome Institute"/>
            <consortium name="Mycorrhizal Genomics Consortium"/>
            <person name="Kohler A."/>
            <person name="Kuo A."/>
            <person name="Nagy L.G."/>
            <person name="Floudas D."/>
            <person name="Copeland A."/>
            <person name="Barry K.W."/>
            <person name="Cichocki N."/>
            <person name="Veneault-Fourrey C."/>
            <person name="LaButti K."/>
            <person name="Lindquist E.A."/>
            <person name="Lipzen A."/>
            <person name="Lundell T."/>
            <person name="Morin E."/>
            <person name="Murat C."/>
            <person name="Riley R."/>
            <person name="Ohm R."/>
            <person name="Sun H."/>
            <person name="Tunlid A."/>
            <person name="Henrissat B."/>
            <person name="Grigoriev I.V."/>
            <person name="Hibbett D.S."/>
            <person name="Martin F."/>
        </authorList>
    </citation>
    <scope>NUCLEOTIDE SEQUENCE [LARGE SCALE GENOMIC DNA]</scope>
    <source>
        <strain evidence="3">Foug A</strain>
    </source>
</reference>
<evidence type="ECO:0000256" key="1">
    <source>
        <dbReference type="SAM" id="MobiDB-lite"/>
    </source>
</evidence>
<dbReference type="InParanoid" id="A0A0C3CY40"/>
<keyword evidence="3" id="KW-1185">Reference proteome</keyword>
<dbReference type="OrthoDB" id="2800503at2759"/>
<proteinExistence type="predicted"/>
<dbReference type="AlphaFoldDB" id="A0A0C3CY40"/>
<dbReference type="HOGENOM" id="CLU_1332626_0_0_1"/>
<gene>
    <name evidence="2" type="ORF">SCLCIDRAFT_138927</name>
</gene>
<evidence type="ECO:0000313" key="3">
    <source>
        <dbReference type="Proteomes" id="UP000053989"/>
    </source>
</evidence>
<organism evidence="2 3">
    <name type="scientific">Scleroderma citrinum Foug A</name>
    <dbReference type="NCBI Taxonomy" id="1036808"/>
    <lineage>
        <taxon>Eukaryota</taxon>
        <taxon>Fungi</taxon>
        <taxon>Dikarya</taxon>
        <taxon>Basidiomycota</taxon>
        <taxon>Agaricomycotina</taxon>
        <taxon>Agaricomycetes</taxon>
        <taxon>Agaricomycetidae</taxon>
        <taxon>Boletales</taxon>
        <taxon>Sclerodermatineae</taxon>
        <taxon>Sclerodermataceae</taxon>
        <taxon>Scleroderma</taxon>
    </lineage>
</organism>
<evidence type="ECO:0000313" key="2">
    <source>
        <dbReference type="EMBL" id="KIM53500.1"/>
    </source>
</evidence>
<name>A0A0C3CY40_9AGAM</name>
<feature type="compositionally biased region" description="Polar residues" evidence="1">
    <location>
        <begin position="189"/>
        <end position="200"/>
    </location>
</feature>
<reference evidence="2 3" key="1">
    <citation type="submission" date="2014-04" db="EMBL/GenBank/DDBJ databases">
        <authorList>
            <consortium name="DOE Joint Genome Institute"/>
            <person name="Kuo A."/>
            <person name="Kohler A."/>
            <person name="Nagy L.G."/>
            <person name="Floudas D."/>
            <person name="Copeland A."/>
            <person name="Barry K.W."/>
            <person name="Cichocki N."/>
            <person name="Veneault-Fourrey C."/>
            <person name="LaButti K."/>
            <person name="Lindquist E.A."/>
            <person name="Lipzen A."/>
            <person name="Lundell T."/>
            <person name="Morin E."/>
            <person name="Murat C."/>
            <person name="Sun H."/>
            <person name="Tunlid A."/>
            <person name="Henrissat B."/>
            <person name="Grigoriev I.V."/>
            <person name="Hibbett D.S."/>
            <person name="Martin F."/>
            <person name="Nordberg H.P."/>
            <person name="Cantor M.N."/>
            <person name="Hua S.X."/>
        </authorList>
    </citation>
    <scope>NUCLEOTIDE SEQUENCE [LARGE SCALE GENOMIC DNA]</scope>
    <source>
        <strain evidence="2 3">Foug A</strain>
    </source>
</reference>
<sequence length="206" mass="22832">MPAARNFSPGSDQARGCSAIKQRQLLLDPDSDHPLIKSDTTTDCLAATFQQALDSLDTIAAPSLQFRSLFRLCNQGIVLELSSAEAAHWVKSPANRAKFTEKLGGKICLKDRQYNVVVPFLPVSTDISAPDTIQHIEEGNELPSGSHQPDTMDQRPSQEEQLSTRRPRLVLANHPRSSQQDHRPRSMCQLGTTTFTQRQKGTYPLP</sequence>
<accession>A0A0C3CY40</accession>
<dbReference type="EMBL" id="KN822179">
    <property type="protein sequence ID" value="KIM53500.1"/>
    <property type="molecule type" value="Genomic_DNA"/>
</dbReference>
<protein>
    <submittedName>
        <fullName evidence="2">Uncharacterized protein</fullName>
    </submittedName>
</protein>